<name>A0AAV5FNL3_ELECO</name>
<comment type="caution">
    <text evidence="2">The sequence shown here is derived from an EMBL/GenBank/DDBJ whole genome shotgun (WGS) entry which is preliminary data.</text>
</comment>
<dbReference type="Proteomes" id="UP001054889">
    <property type="component" value="Unassembled WGS sequence"/>
</dbReference>
<dbReference type="EMBL" id="BQKI01000094">
    <property type="protein sequence ID" value="GJN37259.1"/>
    <property type="molecule type" value="Genomic_DNA"/>
</dbReference>
<proteinExistence type="predicted"/>
<evidence type="ECO:0000313" key="3">
    <source>
        <dbReference type="Proteomes" id="UP001054889"/>
    </source>
</evidence>
<dbReference type="InterPro" id="IPR026960">
    <property type="entry name" value="RVT-Znf"/>
</dbReference>
<dbReference type="Pfam" id="PF13966">
    <property type="entry name" value="zf-RVT"/>
    <property type="match status" value="1"/>
</dbReference>
<protein>
    <recommendedName>
        <fullName evidence="1">Reverse transcriptase zinc-binding domain-containing protein</fullName>
    </recommendedName>
</protein>
<reference evidence="2" key="1">
    <citation type="journal article" date="2018" name="DNA Res.">
        <title>Multiple hybrid de novo genome assembly of finger millet, an orphan allotetraploid crop.</title>
        <authorList>
            <person name="Hatakeyama M."/>
            <person name="Aluri S."/>
            <person name="Balachadran M.T."/>
            <person name="Sivarajan S.R."/>
            <person name="Patrignani A."/>
            <person name="Gruter S."/>
            <person name="Poveda L."/>
            <person name="Shimizu-Inatsugi R."/>
            <person name="Baeten J."/>
            <person name="Francoijs K.J."/>
            <person name="Nataraja K.N."/>
            <person name="Reddy Y.A.N."/>
            <person name="Phadnis S."/>
            <person name="Ravikumar R.L."/>
            <person name="Schlapbach R."/>
            <person name="Sreeman S.M."/>
            <person name="Shimizu K.K."/>
        </authorList>
    </citation>
    <scope>NUCLEOTIDE SEQUENCE</scope>
</reference>
<evidence type="ECO:0000313" key="2">
    <source>
        <dbReference type="EMBL" id="GJN37259.1"/>
    </source>
</evidence>
<feature type="domain" description="Reverse transcriptase zinc-binding" evidence="1">
    <location>
        <begin position="67"/>
        <end position="151"/>
    </location>
</feature>
<sequence>MVPKRIANKRTVAEALDNFRWTRDIHGEATPAMIGQVLQLCNIMLDIHLQLGVQDTHTWRLSPSGQYTAQSAYRALFQGSTSFDPWERIWRSWAPGKCRFFLWLVAHNRCWMADRLARRNMPHPNLCPLCDQEEETINHLLSSCVFTRQFWFYLLQRIGLGSLAPQPSNDNFEQWWWNISSSVGTSQESGLNSLIILGAWVIWRHRNDCVFNGASPSLPTALLMAGDEARLWSMAGAKGLSLVTRHDPTG</sequence>
<organism evidence="2 3">
    <name type="scientific">Eleusine coracana subsp. coracana</name>
    <dbReference type="NCBI Taxonomy" id="191504"/>
    <lineage>
        <taxon>Eukaryota</taxon>
        <taxon>Viridiplantae</taxon>
        <taxon>Streptophyta</taxon>
        <taxon>Embryophyta</taxon>
        <taxon>Tracheophyta</taxon>
        <taxon>Spermatophyta</taxon>
        <taxon>Magnoliopsida</taxon>
        <taxon>Liliopsida</taxon>
        <taxon>Poales</taxon>
        <taxon>Poaceae</taxon>
        <taxon>PACMAD clade</taxon>
        <taxon>Chloridoideae</taxon>
        <taxon>Cynodonteae</taxon>
        <taxon>Eleusininae</taxon>
        <taxon>Eleusine</taxon>
    </lineage>
</organism>
<gene>
    <name evidence="2" type="primary">gb26191</name>
    <name evidence="2" type="ORF">PR202_gb26191</name>
</gene>
<accession>A0AAV5FNL3</accession>
<evidence type="ECO:0000259" key="1">
    <source>
        <dbReference type="Pfam" id="PF13966"/>
    </source>
</evidence>
<dbReference type="AlphaFoldDB" id="A0AAV5FNL3"/>
<keyword evidence="3" id="KW-1185">Reference proteome</keyword>
<reference evidence="2" key="2">
    <citation type="submission" date="2021-12" db="EMBL/GenBank/DDBJ databases">
        <title>Resequencing data analysis of finger millet.</title>
        <authorList>
            <person name="Hatakeyama M."/>
            <person name="Aluri S."/>
            <person name="Balachadran M.T."/>
            <person name="Sivarajan S.R."/>
            <person name="Poveda L."/>
            <person name="Shimizu-Inatsugi R."/>
            <person name="Schlapbach R."/>
            <person name="Sreeman S.M."/>
            <person name="Shimizu K.K."/>
        </authorList>
    </citation>
    <scope>NUCLEOTIDE SEQUENCE</scope>
</reference>